<keyword evidence="13" id="KW-0472">Membrane</keyword>
<evidence type="ECO:0000256" key="1">
    <source>
        <dbReference type="ARBA" id="ARBA00004300"/>
    </source>
</evidence>
<dbReference type="PROSITE" id="PS50005">
    <property type="entry name" value="TPR"/>
    <property type="match status" value="1"/>
</dbReference>
<dbReference type="GO" id="GO:0000922">
    <property type="term" value="C:spindle pole"/>
    <property type="evidence" value="ECO:0007669"/>
    <property type="project" value="UniProtKB-SubCell"/>
</dbReference>
<protein>
    <submittedName>
        <fullName evidence="15">Serine/threonine-protein kinase PrkC</fullName>
        <ecNumber evidence="15">2.7.11.1</ecNumber>
    </submittedName>
</protein>
<evidence type="ECO:0000256" key="7">
    <source>
        <dbReference type="ARBA" id="ARBA00022777"/>
    </source>
</evidence>
<dbReference type="SMART" id="SM00220">
    <property type="entry name" value="S_TKc"/>
    <property type="match status" value="1"/>
</dbReference>
<keyword evidence="10" id="KW-0802">TPR repeat</keyword>
<name>A0A517W9B9_9PLAN</name>
<evidence type="ECO:0000256" key="11">
    <source>
        <dbReference type="PROSITE-ProRule" id="PRU10141"/>
    </source>
</evidence>
<dbReference type="GO" id="GO:0005524">
    <property type="term" value="F:ATP binding"/>
    <property type="evidence" value="ECO:0007669"/>
    <property type="project" value="UniProtKB-UniRule"/>
</dbReference>
<evidence type="ECO:0000313" key="15">
    <source>
        <dbReference type="EMBL" id="QDU01848.1"/>
    </source>
</evidence>
<dbReference type="InterPro" id="IPR019734">
    <property type="entry name" value="TPR_rpt"/>
</dbReference>
<dbReference type="InterPro" id="IPR011009">
    <property type="entry name" value="Kinase-like_dom_sf"/>
</dbReference>
<feature type="domain" description="Protein kinase" evidence="14">
    <location>
        <begin position="90"/>
        <end position="403"/>
    </location>
</feature>
<evidence type="ECO:0000256" key="6">
    <source>
        <dbReference type="ARBA" id="ARBA00022741"/>
    </source>
</evidence>
<keyword evidence="5 15" id="KW-0808">Transferase</keyword>
<dbReference type="PANTHER" id="PTHR43289:SF34">
    <property type="entry name" value="SERINE_THREONINE-PROTEIN KINASE YBDM-RELATED"/>
    <property type="match status" value="1"/>
</dbReference>
<comment type="similarity">
    <text evidence="3">Belongs to the protein kinase superfamily. NEK Ser/Thr protein kinase family. NIMA subfamily.</text>
</comment>
<evidence type="ECO:0000256" key="8">
    <source>
        <dbReference type="ARBA" id="ARBA00022840"/>
    </source>
</evidence>
<evidence type="ECO:0000259" key="14">
    <source>
        <dbReference type="PROSITE" id="PS50011"/>
    </source>
</evidence>
<evidence type="ECO:0000256" key="13">
    <source>
        <dbReference type="SAM" id="Phobius"/>
    </source>
</evidence>
<keyword evidence="9" id="KW-0963">Cytoplasm</keyword>
<keyword evidence="9" id="KW-0206">Cytoskeleton</keyword>
<dbReference type="PROSITE" id="PS00107">
    <property type="entry name" value="PROTEIN_KINASE_ATP"/>
    <property type="match status" value="1"/>
</dbReference>
<evidence type="ECO:0000256" key="5">
    <source>
        <dbReference type="ARBA" id="ARBA00022679"/>
    </source>
</evidence>
<organism evidence="15 16">
    <name type="scientific">Gimesia chilikensis</name>
    <dbReference type="NCBI Taxonomy" id="2605989"/>
    <lineage>
        <taxon>Bacteria</taxon>
        <taxon>Pseudomonadati</taxon>
        <taxon>Planctomycetota</taxon>
        <taxon>Planctomycetia</taxon>
        <taxon>Planctomycetales</taxon>
        <taxon>Planctomycetaceae</taxon>
        <taxon>Gimesia</taxon>
    </lineage>
</organism>
<dbReference type="AlphaFoldDB" id="A0A517W9B9"/>
<keyword evidence="6 11" id="KW-0547">Nucleotide-binding</keyword>
<keyword evidence="13" id="KW-1133">Transmembrane helix</keyword>
<dbReference type="Pfam" id="PF13424">
    <property type="entry name" value="TPR_12"/>
    <property type="match status" value="1"/>
</dbReference>
<dbReference type="CDD" id="cd14014">
    <property type="entry name" value="STKc_PknB_like"/>
    <property type="match status" value="1"/>
</dbReference>
<accession>A0A517W9B9</accession>
<evidence type="ECO:0000256" key="4">
    <source>
        <dbReference type="ARBA" id="ARBA00022527"/>
    </source>
</evidence>
<dbReference type="GO" id="GO:0005813">
    <property type="term" value="C:centrosome"/>
    <property type="evidence" value="ECO:0007669"/>
    <property type="project" value="UniProtKB-SubCell"/>
</dbReference>
<keyword evidence="4" id="KW-0723">Serine/threonine-protein kinase</keyword>
<comment type="subcellular location">
    <subcellularLocation>
        <location evidence="1">Cytoplasm</location>
        <location evidence="1">Cytoskeleton</location>
        <location evidence="1">Microtubule organizing center</location>
        <location evidence="1">Centrosome</location>
    </subcellularLocation>
    <subcellularLocation>
        <location evidence="2">Cytoplasm</location>
        <location evidence="2">Cytoskeleton</location>
        <location evidence="2">Spindle pole</location>
    </subcellularLocation>
</comment>
<dbReference type="RefSeq" id="WP_145038155.1">
    <property type="nucleotide sequence ID" value="NZ_CP036347.1"/>
</dbReference>
<keyword evidence="13" id="KW-0812">Transmembrane</keyword>
<dbReference type="InterPro" id="IPR001245">
    <property type="entry name" value="Ser-Thr/Tyr_kinase_cat_dom"/>
</dbReference>
<dbReference type="SUPFAM" id="SSF48452">
    <property type="entry name" value="TPR-like"/>
    <property type="match status" value="2"/>
</dbReference>
<dbReference type="InterPro" id="IPR017441">
    <property type="entry name" value="Protein_kinase_ATP_BS"/>
</dbReference>
<dbReference type="PROSITE" id="PS50011">
    <property type="entry name" value="PROTEIN_KINASE_DOM"/>
    <property type="match status" value="1"/>
</dbReference>
<evidence type="ECO:0000256" key="3">
    <source>
        <dbReference type="ARBA" id="ARBA00010886"/>
    </source>
</evidence>
<proteinExistence type="inferred from homology"/>
<keyword evidence="7 15" id="KW-0418">Kinase</keyword>
<feature type="repeat" description="TPR" evidence="10">
    <location>
        <begin position="534"/>
        <end position="567"/>
    </location>
</feature>
<dbReference type="Pfam" id="PF07714">
    <property type="entry name" value="PK_Tyr_Ser-Thr"/>
    <property type="match status" value="1"/>
</dbReference>
<dbReference type="PROSITE" id="PS00108">
    <property type="entry name" value="PROTEIN_KINASE_ST"/>
    <property type="match status" value="1"/>
</dbReference>
<evidence type="ECO:0000256" key="9">
    <source>
        <dbReference type="ARBA" id="ARBA00023212"/>
    </source>
</evidence>
<reference evidence="15 16" key="1">
    <citation type="submission" date="2019-02" db="EMBL/GenBank/DDBJ databases">
        <title>Deep-cultivation of Planctomycetes and their phenomic and genomic characterization uncovers novel biology.</title>
        <authorList>
            <person name="Wiegand S."/>
            <person name="Jogler M."/>
            <person name="Boedeker C."/>
            <person name="Pinto D."/>
            <person name="Vollmers J."/>
            <person name="Rivas-Marin E."/>
            <person name="Kohn T."/>
            <person name="Peeters S.H."/>
            <person name="Heuer A."/>
            <person name="Rast P."/>
            <person name="Oberbeckmann S."/>
            <person name="Bunk B."/>
            <person name="Jeske O."/>
            <person name="Meyerdierks A."/>
            <person name="Storesund J.E."/>
            <person name="Kallscheuer N."/>
            <person name="Luecker S."/>
            <person name="Lage O.M."/>
            <person name="Pohl T."/>
            <person name="Merkel B.J."/>
            <person name="Hornburger P."/>
            <person name="Mueller R.-W."/>
            <person name="Bruemmer F."/>
            <person name="Labrenz M."/>
            <person name="Spormann A.M."/>
            <person name="Op den Camp H."/>
            <person name="Overmann J."/>
            <person name="Amann R."/>
            <person name="Jetten M.S.M."/>
            <person name="Mascher T."/>
            <person name="Medema M.H."/>
            <person name="Devos D.P."/>
            <person name="Kaster A.-K."/>
            <person name="Ovreas L."/>
            <person name="Rohde M."/>
            <person name="Galperin M.Y."/>
            <person name="Jogler C."/>
        </authorList>
    </citation>
    <scope>NUCLEOTIDE SEQUENCE [LARGE SCALE GENOMIC DNA]</scope>
    <source>
        <strain evidence="15 16">V6</strain>
    </source>
</reference>
<dbReference type="Proteomes" id="UP000320722">
    <property type="component" value="Chromosome"/>
</dbReference>
<dbReference type="Gene3D" id="3.30.200.20">
    <property type="entry name" value="Phosphorylase Kinase, domain 1"/>
    <property type="match status" value="1"/>
</dbReference>
<dbReference type="GO" id="GO:0004674">
    <property type="term" value="F:protein serine/threonine kinase activity"/>
    <property type="evidence" value="ECO:0007669"/>
    <property type="project" value="UniProtKB-KW"/>
</dbReference>
<dbReference type="SMART" id="SM00028">
    <property type="entry name" value="TPR"/>
    <property type="match status" value="3"/>
</dbReference>
<sequence>MLSPESDRSLKNLTPPGPADLEQLAEEFIARIRLGEHPSVEDYRQRYPELSAEIEEFFPAIAALEGGKYAEPAPSKVSLGASVPEQLGDFQIVREIGRGGMGVVYEAIQQSLNRRVALKLLPRHLLLDEKQLKRFQREAELTASLHHTNIVPVYGVGENGGFHYYVMQLIEGIGLDELTQKIVATAASTGLKTNKSPGATISLSGEETVICSSSDSGSTDFTLKTENKVADLEFEQYVDSPYKIAALGIQAANALQYAHDRGILHRDIKPGNLLLDHDGLLCITDFGLARVAEQNDLSKSTDIAGTLGYMAPEMFRGDTCRQSDIYGLGITLYELLTRRFAIERTSRHEMIEKITQGSITSLRRIDPTIPRDLETIILKAIAPDTKHRYQRASELAEDLNLFLENRPIRARRVHLLEHLWRWSCRNPAIASLSGIAFSLLLLLGVTLAIGFERERRERKKAEASAQLATATLDRVFDRFVPSRIHSSETTSTPADYSEPVLSRESADLLAGMIPFYEELAKSTGSQQEFRLKAANAQHKVGDIHRRLGDFQAALAAYQRSLELYQQDFSEAKTLTIATLYNEIGRIHSHLDQLPESKTSHETARKLLETAIAQNQDQSDLRFELARTYFLNARQFRPEAIRSGNYRSPKRRLNPDQNPNAAQLQQAIDILEQLIASDQTRPEYRYLLALCLQEQIPDQIPQSESDSLKQARVYSILEKLVKEHPNISDYRHALVKSYERVELRNAHASDITETVISRLKNAIQHATHLVSDSPTIPEYKISLIHSHNKLAHAMDILTRNHSPEIDTRQSHDTAELSLRTALRLQKELAEQFPESAEHNQWLAKFELELAMIVGKKGNTEEAITLYKHALQILEPAWKKEPGPPKQLAGIIDASEELALLYHQTGSDVDSWLMWNKFDEYEKEFEQQFPELNLDNFRENHPEPNRGGPGPGPGRPGHGPPHERRPPRAGGPGQNNGRRPPR</sequence>
<evidence type="ECO:0000256" key="10">
    <source>
        <dbReference type="PROSITE-ProRule" id="PRU00339"/>
    </source>
</evidence>
<evidence type="ECO:0000256" key="12">
    <source>
        <dbReference type="SAM" id="MobiDB-lite"/>
    </source>
</evidence>
<evidence type="ECO:0000313" key="16">
    <source>
        <dbReference type="Proteomes" id="UP000320722"/>
    </source>
</evidence>
<gene>
    <name evidence="15" type="primary">prkC_5</name>
    <name evidence="15" type="ORF">V6x_15310</name>
</gene>
<feature type="binding site" evidence="11">
    <location>
        <position position="119"/>
    </location>
    <ligand>
        <name>ATP</name>
        <dbReference type="ChEBI" id="CHEBI:30616"/>
    </ligand>
</feature>
<keyword evidence="8 11" id="KW-0067">ATP-binding</keyword>
<dbReference type="EC" id="2.7.11.1" evidence="15"/>
<feature type="region of interest" description="Disordered" evidence="12">
    <location>
        <begin position="933"/>
        <end position="980"/>
    </location>
</feature>
<dbReference type="EMBL" id="CP036347">
    <property type="protein sequence ID" value="QDU01848.1"/>
    <property type="molecule type" value="Genomic_DNA"/>
</dbReference>
<dbReference type="PANTHER" id="PTHR43289">
    <property type="entry name" value="MITOGEN-ACTIVATED PROTEIN KINASE KINASE KINASE 20-RELATED"/>
    <property type="match status" value="1"/>
</dbReference>
<dbReference type="Gene3D" id="1.10.510.10">
    <property type="entry name" value="Transferase(Phosphotransferase) domain 1"/>
    <property type="match status" value="1"/>
</dbReference>
<dbReference type="Gene3D" id="1.25.40.10">
    <property type="entry name" value="Tetratricopeptide repeat domain"/>
    <property type="match status" value="2"/>
</dbReference>
<feature type="transmembrane region" description="Helical" evidence="13">
    <location>
        <begin position="428"/>
        <end position="451"/>
    </location>
</feature>
<dbReference type="InterPro" id="IPR008271">
    <property type="entry name" value="Ser/Thr_kinase_AS"/>
</dbReference>
<dbReference type="InterPro" id="IPR000719">
    <property type="entry name" value="Prot_kinase_dom"/>
</dbReference>
<dbReference type="SUPFAM" id="SSF56112">
    <property type="entry name" value="Protein kinase-like (PK-like)"/>
    <property type="match status" value="1"/>
</dbReference>
<evidence type="ECO:0000256" key="2">
    <source>
        <dbReference type="ARBA" id="ARBA00004647"/>
    </source>
</evidence>
<dbReference type="InterPro" id="IPR011990">
    <property type="entry name" value="TPR-like_helical_dom_sf"/>
</dbReference>